<dbReference type="AlphaFoldDB" id="A0A941GQ21"/>
<evidence type="ECO:0000313" key="4">
    <source>
        <dbReference type="EMBL" id="MBR8828234.1"/>
    </source>
</evidence>
<name>A0A941GQ21_9CHRO</name>
<comment type="caution">
    <text evidence="4">The sequence shown here is derived from an EMBL/GenBank/DDBJ whole genome shotgun (WGS) entry which is preliminary data.</text>
</comment>
<evidence type="ECO:0000313" key="5">
    <source>
        <dbReference type="Proteomes" id="UP000767446"/>
    </source>
</evidence>
<organism evidence="4 5">
    <name type="scientific">Gomphosphaeria aponina SAG 52.96 = DSM 107014</name>
    <dbReference type="NCBI Taxonomy" id="1521640"/>
    <lineage>
        <taxon>Bacteria</taxon>
        <taxon>Bacillati</taxon>
        <taxon>Cyanobacteriota</taxon>
        <taxon>Cyanophyceae</taxon>
        <taxon>Oscillatoriophycideae</taxon>
        <taxon>Chroococcales</taxon>
        <taxon>Gomphosphaeriaceae</taxon>
        <taxon>Gomphosphaeria</taxon>
    </lineage>
</organism>
<dbReference type="InterPro" id="IPR002645">
    <property type="entry name" value="STAS_dom"/>
</dbReference>
<proteinExistence type="inferred from homology"/>
<dbReference type="InterPro" id="IPR003658">
    <property type="entry name" value="Anti-sigma_ant"/>
</dbReference>
<comment type="similarity">
    <text evidence="1 2">Belongs to the anti-sigma-factor antagonist family.</text>
</comment>
<dbReference type="CDD" id="cd07043">
    <property type="entry name" value="STAS_anti-anti-sigma_factors"/>
    <property type="match status" value="1"/>
</dbReference>
<dbReference type="SUPFAM" id="SSF52091">
    <property type="entry name" value="SpoIIaa-like"/>
    <property type="match status" value="1"/>
</dbReference>
<protein>
    <recommendedName>
        <fullName evidence="2">Anti-sigma factor antagonist</fullName>
    </recommendedName>
</protein>
<reference evidence="4" key="1">
    <citation type="submission" date="2021-02" db="EMBL/GenBank/DDBJ databases">
        <title>Metagenome analyses of Stigonema ocellatum DSM 106950, Chlorogloea purpurea SAG 13.99 and Gomphosphaeria aponina DSM 107014.</title>
        <authorList>
            <person name="Marter P."/>
            <person name="Huang S."/>
        </authorList>
    </citation>
    <scope>NUCLEOTIDE SEQUENCE</scope>
    <source>
        <strain evidence="4">JP213</strain>
    </source>
</reference>
<dbReference type="GO" id="GO:0043856">
    <property type="term" value="F:anti-sigma factor antagonist activity"/>
    <property type="evidence" value="ECO:0007669"/>
    <property type="project" value="InterPro"/>
</dbReference>
<dbReference type="InterPro" id="IPR036513">
    <property type="entry name" value="STAS_dom_sf"/>
</dbReference>
<gene>
    <name evidence="4" type="ORF">DSM107014_10110</name>
</gene>
<dbReference type="Gene3D" id="3.30.750.24">
    <property type="entry name" value="STAS domain"/>
    <property type="match status" value="1"/>
</dbReference>
<dbReference type="PANTHER" id="PTHR33495:SF2">
    <property type="entry name" value="ANTI-SIGMA FACTOR ANTAGONIST TM_1081-RELATED"/>
    <property type="match status" value="1"/>
</dbReference>
<feature type="domain" description="STAS" evidence="3">
    <location>
        <begin position="15"/>
        <end position="112"/>
    </location>
</feature>
<evidence type="ECO:0000256" key="2">
    <source>
        <dbReference type="RuleBase" id="RU003749"/>
    </source>
</evidence>
<dbReference type="NCBIfam" id="TIGR00377">
    <property type="entry name" value="ant_ant_sig"/>
    <property type="match status" value="1"/>
</dbReference>
<sequence length="115" mass="12560">MRSVKIAKIGTVEPSGAVSAANAGEFQQQLTQVVKNESHNIIIVDMKKVEFLDSAGLMVLVEALHLAKSLGRRLIICSIAPSVRMVFELTQLDKVFEMVENRLAVESALREPLAA</sequence>
<dbReference type="PROSITE" id="PS50801">
    <property type="entry name" value="STAS"/>
    <property type="match status" value="1"/>
</dbReference>
<dbReference type="PANTHER" id="PTHR33495">
    <property type="entry name" value="ANTI-SIGMA FACTOR ANTAGONIST TM_1081-RELATED-RELATED"/>
    <property type="match status" value="1"/>
</dbReference>
<dbReference type="Proteomes" id="UP000767446">
    <property type="component" value="Unassembled WGS sequence"/>
</dbReference>
<evidence type="ECO:0000256" key="1">
    <source>
        <dbReference type="ARBA" id="ARBA00009013"/>
    </source>
</evidence>
<evidence type="ECO:0000259" key="3">
    <source>
        <dbReference type="PROSITE" id="PS50801"/>
    </source>
</evidence>
<dbReference type="EMBL" id="JADQBC010000061">
    <property type="protein sequence ID" value="MBR8828234.1"/>
    <property type="molecule type" value="Genomic_DNA"/>
</dbReference>
<accession>A0A941GQ21</accession>
<dbReference type="Pfam" id="PF01740">
    <property type="entry name" value="STAS"/>
    <property type="match status" value="1"/>
</dbReference>